<keyword evidence="8" id="KW-1185">Reference proteome</keyword>
<dbReference type="SUPFAM" id="SSF55073">
    <property type="entry name" value="Nucleotide cyclase"/>
    <property type="match status" value="1"/>
</dbReference>
<feature type="transmembrane region" description="Helical" evidence="5">
    <location>
        <begin position="89"/>
        <end position="108"/>
    </location>
</feature>
<dbReference type="EMBL" id="BRLH01000003">
    <property type="protein sequence ID" value="GKX55787.1"/>
    <property type="molecule type" value="Genomic_DNA"/>
</dbReference>
<feature type="transmembrane region" description="Helical" evidence="5">
    <location>
        <begin position="162"/>
        <end position="182"/>
    </location>
</feature>
<organism evidence="7 8">
    <name type="scientific">Leminorella grimontii</name>
    <dbReference type="NCBI Taxonomy" id="82981"/>
    <lineage>
        <taxon>Bacteria</taxon>
        <taxon>Pseudomonadati</taxon>
        <taxon>Pseudomonadota</taxon>
        <taxon>Gammaproteobacteria</taxon>
        <taxon>Enterobacterales</taxon>
        <taxon>Budviciaceae</taxon>
        <taxon>Leminorella</taxon>
    </lineage>
</organism>
<evidence type="ECO:0000313" key="8">
    <source>
        <dbReference type="Proteomes" id="UP001058124"/>
    </source>
</evidence>
<evidence type="ECO:0000256" key="3">
    <source>
        <dbReference type="ARBA" id="ARBA00012528"/>
    </source>
</evidence>
<dbReference type="PROSITE" id="PS50887">
    <property type="entry name" value="GGDEF"/>
    <property type="match status" value="1"/>
</dbReference>
<dbReference type="EC" id="2.7.7.65" evidence="3"/>
<dbReference type="InterPro" id="IPR043128">
    <property type="entry name" value="Rev_trsase/Diguanyl_cyclase"/>
</dbReference>
<feature type="domain" description="GGDEF" evidence="6">
    <location>
        <begin position="228"/>
        <end position="364"/>
    </location>
</feature>
<dbReference type="PANTHER" id="PTHR45138">
    <property type="entry name" value="REGULATORY COMPONENTS OF SENSORY TRANSDUCTION SYSTEM"/>
    <property type="match status" value="1"/>
</dbReference>
<dbReference type="Gene3D" id="3.30.70.270">
    <property type="match status" value="1"/>
</dbReference>
<dbReference type="NCBIfam" id="TIGR00254">
    <property type="entry name" value="GGDEF"/>
    <property type="match status" value="1"/>
</dbReference>
<dbReference type="InterPro" id="IPR050469">
    <property type="entry name" value="Diguanylate_Cyclase"/>
</dbReference>
<comment type="catalytic activity">
    <reaction evidence="4">
        <text>2 GTP = 3',3'-c-di-GMP + 2 diphosphate</text>
        <dbReference type="Rhea" id="RHEA:24898"/>
        <dbReference type="ChEBI" id="CHEBI:33019"/>
        <dbReference type="ChEBI" id="CHEBI:37565"/>
        <dbReference type="ChEBI" id="CHEBI:58805"/>
        <dbReference type="EC" id="2.7.7.65"/>
    </reaction>
</comment>
<evidence type="ECO:0000259" key="6">
    <source>
        <dbReference type="PROSITE" id="PS50887"/>
    </source>
</evidence>
<dbReference type="InterPro" id="IPR029787">
    <property type="entry name" value="Nucleotide_cyclase"/>
</dbReference>
<comment type="pathway">
    <text evidence="2">Purine metabolism; 3',5'-cyclic di-GMP biosynthesis.</text>
</comment>
<dbReference type="Proteomes" id="UP001058124">
    <property type="component" value="Unassembled WGS sequence"/>
</dbReference>
<feature type="transmembrane region" description="Helical" evidence="5">
    <location>
        <begin position="114"/>
        <end position="131"/>
    </location>
</feature>
<feature type="transmembrane region" description="Helical" evidence="5">
    <location>
        <begin position="35"/>
        <end position="54"/>
    </location>
</feature>
<proteinExistence type="predicted"/>
<dbReference type="AlphaFoldDB" id="A0AAV5N5W6"/>
<evidence type="ECO:0000256" key="5">
    <source>
        <dbReference type="SAM" id="Phobius"/>
    </source>
</evidence>
<dbReference type="RefSeq" id="WP_027273741.1">
    <property type="nucleotide sequence ID" value="NZ_BRLH01000003.1"/>
</dbReference>
<accession>A0AAV5N5W6</accession>
<sequence>MKKFISFLYNRLIQRVIAHSMSIDRIEDERKVKHVIYTTVFTAIGAFAFVPVHLFGAQSWLAALCNAVCGFLSIIILVDLWMRGRLKQSVWFTVILTSLLVIIVFWALQGEYQISAYLVIPAGFAFLLLGGKQGSAYSVCYFLVILTIMLTHLGSWPMFNQSYVALLNLLGAIALSLFWGYIGEYIRGGSFQELEVIADSDSLTSAINRRSFFAHLQGLKQQATAERMTFAMMIIDIDYFKSVNDTYGHDSGDRVLVDVVKLVKGTVRSGDIVGRIGGEEFALLLPNLTRIEAFSSASRLCKRVQRHEFTSTDGARISLTISIGVTVITPDKDMMTPEDIYRSADSQLYRAKRSGRNRISIDSR</sequence>
<dbReference type="Pfam" id="PF00990">
    <property type="entry name" value="GGDEF"/>
    <property type="match status" value="1"/>
</dbReference>
<keyword evidence="5" id="KW-0812">Transmembrane</keyword>
<dbReference type="CDD" id="cd01949">
    <property type="entry name" value="GGDEF"/>
    <property type="match status" value="1"/>
</dbReference>
<dbReference type="FunFam" id="3.30.70.270:FF:000001">
    <property type="entry name" value="Diguanylate cyclase domain protein"/>
    <property type="match status" value="1"/>
</dbReference>
<evidence type="ECO:0000256" key="4">
    <source>
        <dbReference type="ARBA" id="ARBA00034247"/>
    </source>
</evidence>
<comment type="cofactor">
    <cofactor evidence="1">
        <name>Mg(2+)</name>
        <dbReference type="ChEBI" id="CHEBI:18420"/>
    </cofactor>
</comment>
<evidence type="ECO:0000256" key="1">
    <source>
        <dbReference type="ARBA" id="ARBA00001946"/>
    </source>
</evidence>
<feature type="transmembrane region" description="Helical" evidence="5">
    <location>
        <begin position="60"/>
        <end position="82"/>
    </location>
</feature>
<feature type="transmembrane region" description="Helical" evidence="5">
    <location>
        <begin position="138"/>
        <end position="156"/>
    </location>
</feature>
<name>A0AAV5N5W6_9GAMM</name>
<dbReference type="PANTHER" id="PTHR45138:SF9">
    <property type="entry name" value="DIGUANYLATE CYCLASE DGCM-RELATED"/>
    <property type="match status" value="1"/>
</dbReference>
<reference evidence="7" key="1">
    <citation type="submission" date="2022-06" db="EMBL/GenBank/DDBJ databases">
        <title>Draft genome sequences of Leminorella grimontii str. JCM5902.</title>
        <authorList>
            <person name="Wakabayashi Y."/>
            <person name="Kojima K."/>
        </authorList>
    </citation>
    <scope>NUCLEOTIDE SEQUENCE</scope>
    <source>
        <strain evidence="7">JCM 5902</strain>
    </source>
</reference>
<keyword evidence="5" id="KW-0472">Membrane</keyword>
<protein>
    <recommendedName>
        <fullName evidence="3">diguanylate cyclase</fullName>
        <ecNumber evidence="3">2.7.7.65</ecNumber>
    </recommendedName>
</protein>
<dbReference type="GO" id="GO:0005886">
    <property type="term" value="C:plasma membrane"/>
    <property type="evidence" value="ECO:0007669"/>
    <property type="project" value="TreeGrafter"/>
</dbReference>
<evidence type="ECO:0000313" key="7">
    <source>
        <dbReference type="EMBL" id="GKX55787.1"/>
    </source>
</evidence>
<dbReference type="SMART" id="SM00267">
    <property type="entry name" value="GGDEF"/>
    <property type="match status" value="1"/>
</dbReference>
<dbReference type="GO" id="GO:1902201">
    <property type="term" value="P:negative regulation of bacterial-type flagellum-dependent cell motility"/>
    <property type="evidence" value="ECO:0007669"/>
    <property type="project" value="TreeGrafter"/>
</dbReference>
<dbReference type="InterPro" id="IPR000160">
    <property type="entry name" value="GGDEF_dom"/>
</dbReference>
<dbReference type="GO" id="GO:0043709">
    <property type="term" value="P:cell adhesion involved in single-species biofilm formation"/>
    <property type="evidence" value="ECO:0007669"/>
    <property type="project" value="TreeGrafter"/>
</dbReference>
<keyword evidence="5" id="KW-1133">Transmembrane helix</keyword>
<gene>
    <name evidence="7" type="ORF">SOASR030_18990</name>
</gene>
<dbReference type="GO" id="GO:0052621">
    <property type="term" value="F:diguanylate cyclase activity"/>
    <property type="evidence" value="ECO:0007669"/>
    <property type="project" value="UniProtKB-EC"/>
</dbReference>
<comment type="caution">
    <text evidence="7">The sequence shown here is derived from an EMBL/GenBank/DDBJ whole genome shotgun (WGS) entry which is preliminary data.</text>
</comment>
<evidence type="ECO:0000256" key="2">
    <source>
        <dbReference type="ARBA" id="ARBA00004665"/>
    </source>
</evidence>